<gene>
    <name evidence="4" type="ORF">KUF71_024950</name>
</gene>
<feature type="domain" description="Ubiquitin-like protease family profile" evidence="3">
    <location>
        <begin position="411"/>
        <end position="546"/>
    </location>
</feature>
<dbReference type="EMBL" id="JAHWGI010001416">
    <property type="protein sequence ID" value="KAK3931038.1"/>
    <property type="molecule type" value="Genomic_DNA"/>
</dbReference>
<dbReference type="AlphaFoldDB" id="A0AAE1LT24"/>
<sequence>MCYRNFPHSEVNTTGHIESFHNRLKRVYLKRKVNKRLDDLVTHLFDIEWDDHCTRTREATIGFSSQPQHIAERHQRGLLMPDEHITEHAMENTWELKSATGKSSTYIVVRYKETCDLDFCFSKCLKPECHGLCAHLSSCSCPDHHPLCKHIHKLQSFLARGQPGIVIEEEDFYVLPNHKTHENMISEESESHSQECNDTNSASHLHEKKWQTMIVRLQTNISLVENFITAAQQKQVPEHSRTRVDAVIADLVTDFGQIELNNNSGIESIPIMPPVIKFTPNEKLLTQVSQLLPFKRPPKRKHNADDPATLAGKKKAAKESLLEFAPQSSDSEREDDLDSNPIEYSISNSYRCFTVSMNFSDDLFDIVLHSGEERISLMDLKTLELMLPEDQEMFCVQRDPTFKVGFLSAPIMNSFLYKLSQCHEFIWISSEFAGSCNVDRLKAKVTNAGTSNVIILPVKTLEKSWCVVSVAIQQKEVSFYDPLQMPLSLNNVSILTQLVSDLKVLFPSVTQWKIKVIRLPKVSENDSGPAACMFCKQAVQEVPLSILHSSYESRMEIYNTIVGNCLRRSHFCQEVCGKCHILYENDNSADLWVSCLQCQQWFHLSCISSSIGYSAGTKPEPK</sequence>
<proteinExistence type="predicted"/>
<evidence type="ECO:0000256" key="2">
    <source>
        <dbReference type="ARBA" id="ARBA00022801"/>
    </source>
</evidence>
<organism evidence="4 5">
    <name type="scientific">Frankliniella fusca</name>
    <dbReference type="NCBI Taxonomy" id="407009"/>
    <lineage>
        <taxon>Eukaryota</taxon>
        <taxon>Metazoa</taxon>
        <taxon>Ecdysozoa</taxon>
        <taxon>Arthropoda</taxon>
        <taxon>Hexapoda</taxon>
        <taxon>Insecta</taxon>
        <taxon>Pterygota</taxon>
        <taxon>Neoptera</taxon>
        <taxon>Paraneoptera</taxon>
        <taxon>Thysanoptera</taxon>
        <taxon>Terebrantia</taxon>
        <taxon>Thripoidea</taxon>
        <taxon>Thripidae</taxon>
        <taxon>Frankliniella</taxon>
    </lineage>
</organism>
<accession>A0AAE1LT24</accession>
<dbReference type="InterPro" id="IPR011011">
    <property type="entry name" value="Znf_FYVE_PHD"/>
</dbReference>
<evidence type="ECO:0000256" key="1">
    <source>
        <dbReference type="ARBA" id="ARBA00022670"/>
    </source>
</evidence>
<evidence type="ECO:0000259" key="3">
    <source>
        <dbReference type="Pfam" id="PF02902"/>
    </source>
</evidence>
<reference evidence="4" key="1">
    <citation type="submission" date="2021-07" db="EMBL/GenBank/DDBJ databases">
        <authorList>
            <person name="Catto M.A."/>
            <person name="Jacobson A."/>
            <person name="Kennedy G."/>
            <person name="Labadie P."/>
            <person name="Hunt B.G."/>
            <person name="Srinivasan R."/>
        </authorList>
    </citation>
    <scope>NUCLEOTIDE SEQUENCE</scope>
    <source>
        <strain evidence="4">PL_HMW_Pooled</strain>
        <tissue evidence="4">Head</tissue>
    </source>
</reference>
<dbReference type="SUPFAM" id="SSF57903">
    <property type="entry name" value="FYVE/PHD zinc finger"/>
    <property type="match status" value="1"/>
</dbReference>
<dbReference type="GO" id="GO:0008234">
    <property type="term" value="F:cysteine-type peptidase activity"/>
    <property type="evidence" value="ECO:0007669"/>
    <property type="project" value="InterPro"/>
</dbReference>
<dbReference type="InterPro" id="IPR003653">
    <property type="entry name" value="Peptidase_C48_C"/>
</dbReference>
<keyword evidence="5" id="KW-1185">Reference proteome</keyword>
<protein>
    <submittedName>
        <fullName evidence="4">Chromatin remodeling protein SHL</fullName>
    </submittedName>
</protein>
<dbReference type="GO" id="GO:0006508">
    <property type="term" value="P:proteolysis"/>
    <property type="evidence" value="ECO:0007669"/>
    <property type="project" value="UniProtKB-KW"/>
</dbReference>
<evidence type="ECO:0000313" key="4">
    <source>
        <dbReference type="EMBL" id="KAK3931038.1"/>
    </source>
</evidence>
<keyword evidence="1" id="KW-0645">Protease</keyword>
<reference evidence="4" key="2">
    <citation type="journal article" date="2023" name="BMC Genomics">
        <title>Pest status, molecular evolution, and epigenetic factors derived from the genome assembly of Frankliniella fusca, a thysanopteran phytovirus vector.</title>
        <authorList>
            <person name="Catto M.A."/>
            <person name="Labadie P.E."/>
            <person name="Jacobson A.L."/>
            <person name="Kennedy G.G."/>
            <person name="Srinivasan R."/>
            <person name="Hunt B.G."/>
        </authorList>
    </citation>
    <scope>NUCLEOTIDE SEQUENCE</scope>
    <source>
        <strain evidence="4">PL_HMW_Pooled</strain>
    </source>
</reference>
<dbReference type="Proteomes" id="UP001219518">
    <property type="component" value="Unassembled WGS sequence"/>
</dbReference>
<comment type="caution">
    <text evidence="4">The sequence shown here is derived from an EMBL/GenBank/DDBJ whole genome shotgun (WGS) entry which is preliminary data.</text>
</comment>
<evidence type="ECO:0000313" key="5">
    <source>
        <dbReference type="Proteomes" id="UP001219518"/>
    </source>
</evidence>
<dbReference type="Pfam" id="PF02902">
    <property type="entry name" value="Peptidase_C48"/>
    <property type="match status" value="1"/>
</dbReference>
<name>A0AAE1LT24_9NEOP</name>
<keyword evidence="2" id="KW-0378">Hydrolase</keyword>